<reference evidence="1" key="1">
    <citation type="submission" date="2021-12" db="EMBL/GenBank/DDBJ databases">
        <authorList>
            <person name="King R."/>
        </authorList>
    </citation>
    <scope>NUCLEOTIDE SEQUENCE</scope>
</reference>
<organism evidence="1 2">
    <name type="scientific">Chrysodeixis includens</name>
    <name type="common">Soybean looper</name>
    <name type="synonym">Pseudoplusia includens</name>
    <dbReference type="NCBI Taxonomy" id="689277"/>
    <lineage>
        <taxon>Eukaryota</taxon>
        <taxon>Metazoa</taxon>
        <taxon>Ecdysozoa</taxon>
        <taxon>Arthropoda</taxon>
        <taxon>Hexapoda</taxon>
        <taxon>Insecta</taxon>
        <taxon>Pterygota</taxon>
        <taxon>Neoptera</taxon>
        <taxon>Endopterygota</taxon>
        <taxon>Lepidoptera</taxon>
        <taxon>Glossata</taxon>
        <taxon>Ditrysia</taxon>
        <taxon>Noctuoidea</taxon>
        <taxon>Noctuidae</taxon>
        <taxon>Plusiinae</taxon>
        <taxon>Chrysodeixis</taxon>
    </lineage>
</organism>
<gene>
    <name evidence="1" type="ORF">CINC_LOCUS3961</name>
</gene>
<dbReference type="EMBL" id="LR824019">
    <property type="protein sequence ID" value="CAD0202298.1"/>
    <property type="molecule type" value="Genomic_DNA"/>
</dbReference>
<evidence type="ECO:0000313" key="2">
    <source>
        <dbReference type="Proteomes" id="UP001154114"/>
    </source>
</evidence>
<dbReference type="AlphaFoldDB" id="A0A9N8KW95"/>
<name>A0A9N8KW95_CHRIL</name>
<proteinExistence type="predicted"/>
<protein>
    <submittedName>
        <fullName evidence="1">Uncharacterized protein</fullName>
    </submittedName>
</protein>
<sequence>MTRCNDSVNTNADDVEEYLILAVASDFARANIGYSCKNPTRSNAVGYKECHCVNPGCQLIPVAPDNRKRRSTPGVLAAAPVAYAAPIAKVAYAAPVAKVSYAPAAVSYAHAPVAYAAPVAKVAYAAPVAHVSYASPAISYHH</sequence>
<keyword evidence="2" id="KW-1185">Reference proteome</keyword>
<evidence type="ECO:0000313" key="1">
    <source>
        <dbReference type="EMBL" id="CAD0202298.1"/>
    </source>
</evidence>
<dbReference type="Proteomes" id="UP001154114">
    <property type="component" value="Chromosome 16"/>
</dbReference>
<accession>A0A9N8KW95</accession>